<dbReference type="InterPro" id="IPR037522">
    <property type="entry name" value="HD_GYP_dom"/>
</dbReference>
<gene>
    <name evidence="2" type="ORF">AGA_2592</name>
    <name evidence="3" type="ORF">GOB80_03530</name>
</gene>
<dbReference type="EMBL" id="LN609302">
    <property type="protein sequence ID" value="CEF57275.1"/>
    <property type="molecule type" value="Genomic_DNA"/>
</dbReference>
<dbReference type="OrthoDB" id="9176789at2"/>
<dbReference type="Pfam" id="PF13487">
    <property type="entry name" value="HD_5"/>
    <property type="match status" value="1"/>
</dbReference>
<organism evidence="2 4">
    <name type="scientific">Acetobacter ghanensis</name>
    <dbReference type="NCBI Taxonomy" id="431306"/>
    <lineage>
        <taxon>Bacteria</taxon>
        <taxon>Pseudomonadati</taxon>
        <taxon>Pseudomonadota</taxon>
        <taxon>Alphaproteobacteria</taxon>
        <taxon>Acetobacterales</taxon>
        <taxon>Acetobacteraceae</taxon>
        <taxon>Acetobacter</taxon>
    </lineage>
</organism>
<proteinExistence type="predicted"/>
<dbReference type="SMART" id="SM00471">
    <property type="entry name" value="HDc"/>
    <property type="match status" value="1"/>
</dbReference>
<protein>
    <submittedName>
        <fullName evidence="3">HD domain-containing protein</fullName>
    </submittedName>
    <submittedName>
        <fullName evidence="2">Metal dependent phosphohydrolase</fullName>
    </submittedName>
</protein>
<dbReference type="Gene3D" id="1.10.3210.10">
    <property type="entry name" value="Hypothetical protein af1432"/>
    <property type="match status" value="1"/>
</dbReference>
<feature type="domain" description="HD-GYP" evidence="1">
    <location>
        <begin position="5"/>
        <end position="207"/>
    </location>
</feature>
<sequence>MPDCTIASMWDAGTLPPPTLPHKDFIKGVSNIQNGHGRRVGLLAVRINQLARLGLDPDTMQLAGELHDTGKVLTGRDILHAPRALTPEEKSIIRKHPLLGLGVLQWYEHSFPREVMDAALLHHERWDGTGYPLGLKGRNIPLWVQVISVADTIDACLSKRNYKHSWTPDAVRQILQQEAGRAFEPKLATLCATHMDELLDVWKADYAWQNAGNHPPANQHAN</sequence>
<name>A0A0U5BMW5_9PROT</name>
<dbReference type="GO" id="GO:0008081">
    <property type="term" value="F:phosphoric diester hydrolase activity"/>
    <property type="evidence" value="ECO:0007669"/>
    <property type="project" value="UniProtKB-ARBA"/>
</dbReference>
<keyword evidence="5" id="KW-1185">Reference proteome</keyword>
<dbReference type="PATRIC" id="fig|431306.5.peg.2675"/>
<dbReference type="SUPFAM" id="SSF109604">
    <property type="entry name" value="HD-domain/PDEase-like"/>
    <property type="match status" value="1"/>
</dbReference>
<dbReference type="PANTHER" id="PTHR45228">
    <property type="entry name" value="CYCLIC DI-GMP PHOSPHODIESTERASE TM_0186-RELATED"/>
    <property type="match status" value="1"/>
</dbReference>
<evidence type="ECO:0000313" key="3">
    <source>
        <dbReference type="EMBL" id="NHO38765.1"/>
    </source>
</evidence>
<dbReference type="InterPro" id="IPR003607">
    <property type="entry name" value="HD/PDEase_dom"/>
</dbReference>
<evidence type="ECO:0000259" key="1">
    <source>
        <dbReference type="PROSITE" id="PS51832"/>
    </source>
</evidence>
<dbReference type="Proteomes" id="UP000657200">
    <property type="component" value="Unassembled WGS sequence"/>
</dbReference>
<dbReference type="CDD" id="cd00077">
    <property type="entry name" value="HDc"/>
    <property type="match status" value="1"/>
</dbReference>
<dbReference type="STRING" id="431306.AGA_2592"/>
<reference evidence="4" key="1">
    <citation type="submission" date="2014-09" db="EMBL/GenBank/DDBJ databases">
        <authorList>
            <person name="Illeghems K.G."/>
        </authorList>
    </citation>
    <scope>NUCLEOTIDE SEQUENCE [LARGE SCALE GENOMIC DNA]</scope>
    <source>
        <strain evidence="4">LMG 23848T</strain>
    </source>
</reference>
<dbReference type="AlphaFoldDB" id="A0A0U5BMW5"/>
<dbReference type="Proteomes" id="UP000068250">
    <property type="component" value="Chromosome I"/>
</dbReference>
<reference evidence="3 5" key="3">
    <citation type="journal article" date="2020" name="Int. J. Syst. Evol. Microbiol.">
        <title>Novel acetic acid bacteria from cider fermentations: Acetobacter conturbans sp. nov. and Acetobacter fallax sp. nov.</title>
        <authorList>
            <person name="Sombolestani A.S."/>
            <person name="Cleenwerck I."/>
            <person name="Cnockaert M."/>
            <person name="Borremans W."/>
            <person name="Wieme A.D."/>
            <person name="De Vuyst L."/>
            <person name="Vandamme P."/>
        </authorList>
    </citation>
    <scope>NUCLEOTIDE SEQUENCE [LARGE SCALE GENOMIC DNA]</scope>
    <source>
        <strain evidence="3 5">LMG 23848</strain>
    </source>
</reference>
<dbReference type="RefSeq" id="WP_059024510.1">
    <property type="nucleotide sequence ID" value="NZ_JBNZCO010000007.1"/>
</dbReference>
<dbReference type="InterPro" id="IPR052020">
    <property type="entry name" value="Cyclic_di-GMP/3'3'-cGAMP_PDE"/>
</dbReference>
<dbReference type="PROSITE" id="PS51832">
    <property type="entry name" value="HD_GYP"/>
    <property type="match status" value="1"/>
</dbReference>
<evidence type="ECO:0000313" key="4">
    <source>
        <dbReference type="Proteomes" id="UP000068250"/>
    </source>
</evidence>
<evidence type="ECO:0000313" key="5">
    <source>
        <dbReference type="Proteomes" id="UP000657200"/>
    </source>
</evidence>
<evidence type="ECO:0000313" key="2">
    <source>
        <dbReference type="EMBL" id="CEF57275.1"/>
    </source>
</evidence>
<dbReference type="EMBL" id="WOTE01000002">
    <property type="protein sequence ID" value="NHO38765.1"/>
    <property type="molecule type" value="Genomic_DNA"/>
</dbReference>
<accession>A0A0U5BMW5</accession>
<keyword evidence="2" id="KW-0378">Hydrolase</keyword>
<reference evidence="2" key="2">
    <citation type="submission" date="2014-09" db="EMBL/GenBank/DDBJ databases">
        <authorList>
            <person name="Magalhaes I.L.F."/>
            <person name="Oliveira U."/>
            <person name="Santos F.R."/>
            <person name="Vidigal T.H.D.A."/>
            <person name="Brescovit A.D."/>
            <person name="Santos A.J."/>
        </authorList>
    </citation>
    <scope>NUCLEOTIDE SEQUENCE</scope>
    <source>
        <strain evidence="2">LMG 23848T</strain>
    </source>
</reference>
<dbReference type="PANTHER" id="PTHR45228:SF1">
    <property type="entry name" value="CYCLIC DI-GMP PHOSPHODIESTERASE TM_0186"/>
    <property type="match status" value="1"/>
</dbReference>